<dbReference type="EMBL" id="NKUJ01000262">
    <property type="protein sequence ID" value="RMJ08965.1"/>
    <property type="molecule type" value="Genomic_DNA"/>
</dbReference>
<organism evidence="1 2">
    <name type="scientific">Fusarium kuroshium</name>
    <dbReference type="NCBI Taxonomy" id="2010991"/>
    <lineage>
        <taxon>Eukaryota</taxon>
        <taxon>Fungi</taxon>
        <taxon>Dikarya</taxon>
        <taxon>Ascomycota</taxon>
        <taxon>Pezizomycotina</taxon>
        <taxon>Sordariomycetes</taxon>
        <taxon>Hypocreomycetidae</taxon>
        <taxon>Hypocreales</taxon>
        <taxon>Nectriaceae</taxon>
        <taxon>Fusarium</taxon>
        <taxon>Fusarium solani species complex</taxon>
    </lineage>
</organism>
<name>A0A3M2RVP7_9HYPO</name>
<keyword evidence="2" id="KW-1185">Reference proteome</keyword>
<protein>
    <submittedName>
        <fullName evidence="1">Uncharacterized protein</fullName>
    </submittedName>
</protein>
<proteinExistence type="predicted"/>
<dbReference type="AlphaFoldDB" id="A0A3M2RVP7"/>
<accession>A0A3M2RVP7</accession>
<evidence type="ECO:0000313" key="2">
    <source>
        <dbReference type="Proteomes" id="UP000277212"/>
    </source>
</evidence>
<dbReference type="Proteomes" id="UP000277212">
    <property type="component" value="Unassembled WGS sequence"/>
</dbReference>
<gene>
    <name evidence="1" type="ORF">CDV36_011409</name>
</gene>
<comment type="caution">
    <text evidence="1">The sequence shown here is derived from an EMBL/GenBank/DDBJ whole genome shotgun (WGS) entry which is preliminary data.</text>
</comment>
<sequence>MSSAASFTTLISSSALDTDSGDSICNAFPLAQRIEQIPVVLVVKEAVTQVVYMSGGEVSEPAVVEGMDDVFRYAVVSE</sequence>
<reference evidence="1 2" key="1">
    <citation type="submission" date="2017-06" db="EMBL/GenBank/DDBJ databases">
        <title>Comparative genomic analysis of Ambrosia Fusariam Clade fungi.</title>
        <authorList>
            <person name="Stajich J.E."/>
            <person name="Carrillo J."/>
            <person name="Kijimoto T."/>
            <person name="Eskalen A."/>
            <person name="O'Donnell K."/>
            <person name="Kasson M."/>
        </authorList>
    </citation>
    <scope>NUCLEOTIDE SEQUENCE [LARGE SCALE GENOMIC DNA]</scope>
    <source>
        <strain evidence="1">UCR3666</strain>
    </source>
</reference>
<evidence type="ECO:0000313" key="1">
    <source>
        <dbReference type="EMBL" id="RMJ08965.1"/>
    </source>
</evidence>